<name>A0A1F5L753_PENAI</name>
<protein>
    <recommendedName>
        <fullName evidence="3">Methyltransferase domain-containing protein</fullName>
    </recommendedName>
</protein>
<dbReference type="SUPFAM" id="SSF53335">
    <property type="entry name" value="S-adenosyl-L-methionine-dependent methyltransferases"/>
    <property type="match status" value="1"/>
</dbReference>
<dbReference type="AlphaFoldDB" id="A0A1F5L753"/>
<sequence>MGARPPIPRAECDTQSLTDSVTDYPVENGRRYHKYHEGAYVYPNDEQELDRLDMQHHMFKMVMDGKLFHVPLADPQKILDIGTGSGIWPIEMGMSSRPQLPSFLSHISNFPAAALFPNAEITGTDLSPVQPTEVPPNVHFLIDDATEEEWLWDADQFDFIHIGHMTGSLPSFKCILRQAFKHLKPGASLECQELDPKPQCDDNTMPPENPDGGFSAFALHDWVDLNVRSGRDADPARQFRIAHRIDRWMKEIGFVDVEQRVSKIPLNTWPQNEKLKMLGAWSERNWLEALSGWSYKPFLALGWSKPEIEVFLVDVRKSIQDRNVHAYMDYYVVTGRKPFAGEAEAS</sequence>
<dbReference type="InterPro" id="IPR029063">
    <property type="entry name" value="SAM-dependent_MTases_sf"/>
</dbReference>
<evidence type="ECO:0000313" key="1">
    <source>
        <dbReference type="EMBL" id="OGE48886.1"/>
    </source>
</evidence>
<dbReference type="Proteomes" id="UP000177622">
    <property type="component" value="Unassembled WGS sequence"/>
</dbReference>
<dbReference type="EMBL" id="LXJU01000025">
    <property type="protein sequence ID" value="OGE48886.1"/>
    <property type="molecule type" value="Genomic_DNA"/>
</dbReference>
<comment type="caution">
    <text evidence="1">The sequence shown here is derived from an EMBL/GenBank/DDBJ whole genome shotgun (WGS) entry which is preliminary data.</text>
</comment>
<proteinExistence type="predicted"/>
<dbReference type="STRING" id="1835702.A0A1F5L753"/>
<dbReference type="GeneID" id="34580555"/>
<dbReference type="Pfam" id="PF13489">
    <property type="entry name" value="Methyltransf_23"/>
    <property type="match status" value="1"/>
</dbReference>
<dbReference type="CDD" id="cd02440">
    <property type="entry name" value="AdoMet_MTases"/>
    <property type="match status" value="1"/>
</dbReference>
<dbReference type="GO" id="GO:0008168">
    <property type="term" value="F:methyltransferase activity"/>
    <property type="evidence" value="ECO:0007669"/>
    <property type="project" value="TreeGrafter"/>
</dbReference>
<dbReference type="RefSeq" id="XP_022484340.1">
    <property type="nucleotide sequence ID" value="XM_022635821.1"/>
</dbReference>
<dbReference type="OrthoDB" id="2013972at2759"/>
<evidence type="ECO:0008006" key="3">
    <source>
        <dbReference type="Google" id="ProtNLM"/>
    </source>
</evidence>
<reference evidence="1 2" key="1">
    <citation type="journal article" date="2016" name="Sci. Rep.">
        <title>Penicillium arizonense, a new, genome sequenced fungal species, reveals a high chemical diversity in secreted metabolites.</title>
        <authorList>
            <person name="Grijseels S."/>
            <person name="Nielsen J.C."/>
            <person name="Randelovic M."/>
            <person name="Nielsen J."/>
            <person name="Nielsen K.F."/>
            <person name="Workman M."/>
            <person name="Frisvad J.C."/>
        </authorList>
    </citation>
    <scope>NUCLEOTIDE SEQUENCE [LARGE SCALE GENOMIC DNA]</scope>
    <source>
        <strain evidence="1 2">CBS 141311</strain>
    </source>
</reference>
<dbReference type="PANTHER" id="PTHR43591:SF10">
    <property type="entry name" value="ABC TRANSMEMBRANE TYPE-1 DOMAIN-CONTAINING PROTEIN-RELATED"/>
    <property type="match status" value="1"/>
</dbReference>
<accession>A0A1F5L753</accession>
<evidence type="ECO:0000313" key="2">
    <source>
        <dbReference type="Proteomes" id="UP000177622"/>
    </source>
</evidence>
<keyword evidence="2" id="KW-1185">Reference proteome</keyword>
<organism evidence="1 2">
    <name type="scientific">Penicillium arizonense</name>
    <dbReference type="NCBI Taxonomy" id="1835702"/>
    <lineage>
        <taxon>Eukaryota</taxon>
        <taxon>Fungi</taxon>
        <taxon>Dikarya</taxon>
        <taxon>Ascomycota</taxon>
        <taxon>Pezizomycotina</taxon>
        <taxon>Eurotiomycetes</taxon>
        <taxon>Eurotiomycetidae</taxon>
        <taxon>Eurotiales</taxon>
        <taxon>Aspergillaceae</taxon>
        <taxon>Penicillium</taxon>
    </lineage>
</organism>
<dbReference type="PANTHER" id="PTHR43591">
    <property type="entry name" value="METHYLTRANSFERASE"/>
    <property type="match status" value="1"/>
</dbReference>
<gene>
    <name evidence="1" type="ORF">PENARI_c025G06296</name>
</gene>
<dbReference type="Gene3D" id="3.40.50.150">
    <property type="entry name" value="Vaccinia Virus protein VP39"/>
    <property type="match status" value="1"/>
</dbReference>